<dbReference type="SUPFAM" id="SSF52540">
    <property type="entry name" value="P-loop containing nucleoside triphosphate hydrolases"/>
    <property type="match status" value="1"/>
</dbReference>
<evidence type="ECO:0000259" key="5">
    <source>
        <dbReference type="SMART" id="SM00382"/>
    </source>
</evidence>
<proteinExistence type="inferred from homology"/>
<dbReference type="InterPro" id="IPR003960">
    <property type="entry name" value="ATPase_AAA_CS"/>
</dbReference>
<dbReference type="InterPro" id="IPR050168">
    <property type="entry name" value="AAA_ATPase_domain"/>
</dbReference>
<dbReference type="FunFam" id="3.40.50.300:FF:001025">
    <property type="entry name" value="ATPase family, AAA domain-containing 2B"/>
    <property type="match status" value="1"/>
</dbReference>
<reference evidence="6 7" key="1">
    <citation type="submission" date="2016-05" db="EMBL/GenBank/DDBJ databases">
        <title>Single-cell genome of chain-forming Candidatus Thiomargarita nelsonii and comparison to other large sulfur-oxidizing bacteria.</title>
        <authorList>
            <person name="Winkel M."/>
            <person name="Salman V."/>
            <person name="Woyke T."/>
            <person name="Schulz-Vogt H."/>
            <person name="Richter M."/>
            <person name="Flood B."/>
            <person name="Bailey J."/>
            <person name="Amann R."/>
            <person name="Mussmann M."/>
        </authorList>
    </citation>
    <scope>NUCLEOTIDE SEQUENCE [LARGE SCALE GENOMIC DNA]</scope>
    <source>
        <strain evidence="6 7">THI036</strain>
    </source>
</reference>
<comment type="caution">
    <text evidence="6">The sequence shown here is derived from an EMBL/GenBank/DDBJ whole genome shotgun (WGS) entry which is preliminary data.</text>
</comment>
<feature type="domain" description="AAA+ ATPase" evidence="5">
    <location>
        <begin position="112"/>
        <end position="249"/>
    </location>
</feature>
<keyword evidence="7" id="KW-1185">Reference proteome</keyword>
<dbReference type="InterPro" id="IPR003593">
    <property type="entry name" value="AAA+_ATPase"/>
</dbReference>
<keyword evidence="3" id="KW-0175">Coiled coil</keyword>
<accession>A0A176S703</accession>
<name>A0A176S703_9GAMM</name>
<dbReference type="PATRIC" id="fig|1003181.4.peg.705"/>
<evidence type="ECO:0000256" key="1">
    <source>
        <dbReference type="ARBA" id="ARBA00022741"/>
    </source>
</evidence>
<dbReference type="PROSITE" id="PS00674">
    <property type="entry name" value="AAA"/>
    <property type="match status" value="1"/>
</dbReference>
<evidence type="ECO:0000256" key="4">
    <source>
        <dbReference type="RuleBase" id="RU003651"/>
    </source>
</evidence>
<evidence type="ECO:0000256" key="3">
    <source>
        <dbReference type="ARBA" id="ARBA00023054"/>
    </source>
</evidence>
<comment type="similarity">
    <text evidence="4">Belongs to the AAA ATPase family.</text>
</comment>
<dbReference type="AlphaFoldDB" id="A0A176S703"/>
<dbReference type="InterPro" id="IPR041569">
    <property type="entry name" value="AAA_lid_3"/>
</dbReference>
<gene>
    <name evidence="6" type="ORF">THIOM_000482</name>
</gene>
<dbReference type="EMBL" id="LUTY01000220">
    <property type="protein sequence ID" value="OAD23678.1"/>
    <property type="molecule type" value="Genomic_DNA"/>
</dbReference>
<dbReference type="Pfam" id="PF17862">
    <property type="entry name" value="AAA_lid_3"/>
    <property type="match status" value="1"/>
</dbReference>
<dbReference type="InterPro" id="IPR027417">
    <property type="entry name" value="P-loop_NTPase"/>
</dbReference>
<dbReference type="InterPro" id="IPR003959">
    <property type="entry name" value="ATPase_AAA_core"/>
</dbReference>
<dbReference type="Gene3D" id="1.10.8.60">
    <property type="match status" value="1"/>
</dbReference>
<evidence type="ECO:0000313" key="6">
    <source>
        <dbReference type="EMBL" id="OAD23678.1"/>
    </source>
</evidence>
<sequence>MLKARAFLALDRLKEGYSVYKTAVEKNSALEDQKLKSCLTAQVFQQDANKPRLKVISNDNTNETELIRLLVPGETLTFKDVGGLENIKKQIHKKIILPFQKPTLFQRFKKRVGGGILLYGPPGCGKTLLARATAGECKASFYNVVISDVLDMYIGESEAKLHALFEQARNNIPAVIFFDEMEALGGKRQYTRESTSSKLVSQFLSEMDGFSQANQGVLILAATNVPWNIDAAFRRPGRFDRVLFVPPADREARANILQLLLAERPIAGTINIDYLAKQTSSFSGADLRDLVETAVDEAIEDSLEQGNEVPLTDDHLKMALRQVKPTTLEWLTTARNYAKYSNESGQYNDVLEFLKKHGKG</sequence>
<organism evidence="6 7">
    <name type="scientific">Candidatus Thiomargarita nelsonii</name>
    <dbReference type="NCBI Taxonomy" id="1003181"/>
    <lineage>
        <taxon>Bacteria</taxon>
        <taxon>Pseudomonadati</taxon>
        <taxon>Pseudomonadota</taxon>
        <taxon>Gammaproteobacteria</taxon>
        <taxon>Thiotrichales</taxon>
        <taxon>Thiotrichaceae</taxon>
        <taxon>Thiomargarita</taxon>
    </lineage>
</organism>
<dbReference type="Gene3D" id="3.40.50.300">
    <property type="entry name" value="P-loop containing nucleotide triphosphate hydrolases"/>
    <property type="match status" value="1"/>
</dbReference>
<dbReference type="GO" id="GO:0005524">
    <property type="term" value="F:ATP binding"/>
    <property type="evidence" value="ECO:0007669"/>
    <property type="project" value="UniProtKB-KW"/>
</dbReference>
<dbReference type="SMART" id="SM00382">
    <property type="entry name" value="AAA"/>
    <property type="match status" value="1"/>
</dbReference>
<dbReference type="PANTHER" id="PTHR23077">
    <property type="entry name" value="AAA-FAMILY ATPASE"/>
    <property type="match status" value="1"/>
</dbReference>
<evidence type="ECO:0000313" key="7">
    <source>
        <dbReference type="Proteomes" id="UP000076962"/>
    </source>
</evidence>
<evidence type="ECO:0000256" key="2">
    <source>
        <dbReference type="ARBA" id="ARBA00022840"/>
    </source>
</evidence>
<keyword evidence="1 4" id="KW-0547">Nucleotide-binding</keyword>
<protein>
    <submittedName>
        <fullName evidence="6">ATPase family associated</fullName>
    </submittedName>
</protein>
<dbReference type="Proteomes" id="UP000076962">
    <property type="component" value="Unassembled WGS sequence"/>
</dbReference>
<dbReference type="PANTHER" id="PTHR23077:SF171">
    <property type="entry name" value="NUCLEAR VALOSIN-CONTAINING PROTEIN-LIKE"/>
    <property type="match status" value="1"/>
</dbReference>
<dbReference type="GO" id="GO:0016887">
    <property type="term" value="F:ATP hydrolysis activity"/>
    <property type="evidence" value="ECO:0007669"/>
    <property type="project" value="InterPro"/>
</dbReference>
<keyword evidence="2 4" id="KW-0067">ATP-binding</keyword>
<dbReference type="Pfam" id="PF00004">
    <property type="entry name" value="AAA"/>
    <property type="match status" value="1"/>
</dbReference>